<dbReference type="EMBL" id="BAAAYK010000038">
    <property type="protein sequence ID" value="GAA3358609.1"/>
    <property type="molecule type" value="Genomic_DNA"/>
</dbReference>
<organism evidence="2 3">
    <name type="scientific">Saccharopolyspora gregorii</name>
    <dbReference type="NCBI Taxonomy" id="33914"/>
    <lineage>
        <taxon>Bacteria</taxon>
        <taxon>Bacillati</taxon>
        <taxon>Actinomycetota</taxon>
        <taxon>Actinomycetes</taxon>
        <taxon>Pseudonocardiales</taxon>
        <taxon>Pseudonocardiaceae</taxon>
        <taxon>Saccharopolyspora</taxon>
    </lineage>
</organism>
<feature type="region of interest" description="Disordered" evidence="1">
    <location>
        <begin position="60"/>
        <end position="87"/>
    </location>
</feature>
<dbReference type="Proteomes" id="UP001500483">
    <property type="component" value="Unassembled WGS sequence"/>
</dbReference>
<evidence type="ECO:0000256" key="1">
    <source>
        <dbReference type="SAM" id="MobiDB-lite"/>
    </source>
</evidence>
<keyword evidence="3" id="KW-1185">Reference proteome</keyword>
<protein>
    <submittedName>
        <fullName evidence="2">Uncharacterized protein</fullName>
    </submittedName>
</protein>
<feature type="compositionally biased region" description="Low complexity" evidence="1">
    <location>
        <begin position="75"/>
        <end position="87"/>
    </location>
</feature>
<comment type="caution">
    <text evidence="2">The sequence shown here is derived from an EMBL/GenBank/DDBJ whole genome shotgun (WGS) entry which is preliminary data.</text>
</comment>
<sequence>MNNPDGNTPTADSANNTALTGVVSAGLNTTAFPAANAGATRATANSNGCVHDATCAHTPIGSRRANDVHPGTYSPAAPASCNRAAPA</sequence>
<gene>
    <name evidence="2" type="ORF">GCM10020366_31350</name>
</gene>
<evidence type="ECO:0000313" key="3">
    <source>
        <dbReference type="Proteomes" id="UP001500483"/>
    </source>
</evidence>
<proteinExistence type="predicted"/>
<accession>A0ABP6RS62</accession>
<evidence type="ECO:0000313" key="2">
    <source>
        <dbReference type="EMBL" id="GAA3358609.1"/>
    </source>
</evidence>
<name>A0ABP6RS62_9PSEU</name>
<reference evidence="3" key="1">
    <citation type="journal article" date="2019" name="Int. J. Syst. Evol. Microbiol.">
        <title>The Global Catalogue of Microorganisms (GCM) 10K type strain sequencing project: providing services to taxonomists for standard genome sequencing and annotation.</title>
        <authorList>
            <consortium name="The Broad Institute Genomics Platform"/>
            <consortium name="The Broad Institute Genome Sequencing Center for Infectious Disease"/>
            <person name="Wu L."/>
            <person name="Ma J."/>
        </authorList>
    </citation>
    <scope>NUCLEOTIDE SEQUENCE [LARGE SCALE GENOMIC DNA]</scope>
    <source>
        <strain evidence="3">JCM 9687</strain>
    </source>
</reference>